<evidence type="ECO:0000256" key="3">
    <source>
        <dbReference type="ARBA" id="ARBA00022679"/>
    </source>
</evidence>
<dbReference type="InterPro" id="IPR004839">
    <property type="entry name" value="Aminotransferase_I/II_large"/>
</dbReference>
<dbReference type="InterPro" id="IPR015421">
    <property type="entry name" value="PyrdxlP-dep_Trfase_major"/>
</dbReference>
<protein>
    <submittedName>
        <fullName evidence="7">Histidinol-phosphate aminotransferase</fullName>
        <ecNumber evidence="7">2.6.1.9</ecNumber>
    </submittedName>
</protein>
<evidence type="ECO:0000256" key="1">
    <source>
        <dbReference type="ARBA" id="ARBA00001933"/>
    </source>
</evidence>
<dbReference type="InterPro" id="IPR015422">
    <property type="entry name" value="PyrdxlP-dep_Trfase_small"/>
</dbReference>
<dbReference type="EMBL" id="JADOUE010000001">
    <property type="protein sequence ID" value="MBG6122585.1"/>
    <property type="molecule type" value="Genomic_DNA"/>
</dbReference>
<dbReference type="RefSeq" id="WP_196824954.1">
    <property type="nucleotide sequence ID" value="NZ_CP046980.1"/>
</dbReference>
<dbReference type="GO" id="GO:0030170">
    <property type="term" value="F:pyridoxal phosphate binding"/>
    <property type="evidence" value="ECO:0007669"/>
    <property type="project" value="InterPro"/>
</dbReference>
<dbReference type="CDD" id="cd00609">
    <property type="entry name" value="AAT_like"/>
    <property type="match status" value="1"/>
</dbReference>
<dbReference type="EC" id="2.6.1.9" evidence="7"/>
<sequence>MIRPDLESIPAYVPGTSDPEALKLSSNESHVPPIPAAADAMARAAANSNRYPDMSVVALKRALADHLGVTSHQVAVGCGSSALCQQLVQATSTSANNVIYPWRSFEAYPIFCSIVGAQQRSAPLLDSGKLDLEGMASLIDDSTSLIFLCTPNNPSGAVISTDEFRQFMSQVPDHVTVALDEAYFEYVRDPEAVNATEEIRNYDNVVGLRTFSKAYGLAGARVGYAFGPAEIIEALDKVGVPFQVSAVAQAGALASLRRRDEVLDRCEETVAVRDEVADHVGAAHSQANFVWLPAGHTFDGLTIDPYDMASRLAVHGVLTRAFPEGLRVTVTNQEEADEFLSAWDASVAEAKASADAAS</sequence>
<evidence type="ECO:0000259" key="6">
    <source>
        <dbReference type="Pfam" id="PF00155"/>
    </source>
</evidence>
<dbReference type="GO" id="GO:0004400">
    <property type="term" value="F:histidinol-phosphate transaminase activity"/>
    <property type="evidence" value="ECO:0007669"/>
    <property type="project" value="UniProtKB-EC"/>
</dbReference>
<gene>
    <name evidence="7" type="ORF">IW254_001554</name>
</gene>
<comment type="caution">
    <text evidence="7">The sequence shown here is derived from an EMBL/GenBank/DDBJ whole genome shotgun (WGS) entry which is preliminary data.</text>
</comment>
<dbReference type="PANTHER" id="PTHR43643:SF3">
    <property type="entry name" value="HISTIDINOL-PHOSPHATE AMINOTRANSFERASE"/>
    <property type="match status" value="1"/>
</dbReference>
<dbReference type="InterPro" id="IPR015424">
    <property type="entry name" value="PyrdxlP-dep_Trfase"/>
</dbReference>
<dbReference type="Gene3D" id="3.90.1150.10">
    <property type="entry name" value="Aspartate Aminotransferase, domain 1"/>
    <property type="match status" value="1"/>
</dbReference>
<dbReference type="PANTHER" id="PTHR43643">
    <property type="entry name" value="HISTIDINOL-PHOSPHATE AMINOTRANSFERASE 2"/>
    <property type="match status" value="1"/>
</dbReference>
<dbReference type="AlphaFoldDB" id="A0A931DYS5"/>
<dbReference type="InterPro" id="IPR024892">
    <property type="entry name" value="ArAT"/>
</dbReference>
<keyword evidence="3 7" id="KW-0808">Transferase</keyword>
<keyword evidence="4 5" id="KW-0663">Pyridoxal phosphate</keyword>
<evidence type="ECO:0000256" key="4">
    <source>
        <dbReference type="ARBA" id="ARBA00022898"/>
    </source>
</evidence>
<evidence type="ECO:0000313" key="8">
    <source>
        <dbReference type="Proteomes" id="UP000658613"/>
    </source>
</evidence>
<dbReference type="InterPro" id="IPR050106">
    <property type="entry name" value="HistidinolP_aminotransfase"/>
</dbReference>
<dbReference type="PROSITE" id="PS00599">
    <property type="entry name" value="AA_TRANSFER_CLASS_2"/>
    <property type="match status" value="1"/>
</dbReference>
<dbReference type="Proteomes" id="UP000658613">
    <property type="component" value="Unassembled WGS sequence"/>
</dbReference>
<comment type="cofactor">
    <cofactor evidence="1 5">
        <name>pyridoxal 5'-phosphate</name>
        <dbReference type="ChEBI" id="CHEBI:597326"/>
    </cofactor>
</comment>
<feature type="domain" description="Aminotransferase class I/classII large" evidence="6">
    <location>
        <begin position="21"/>
        <end position="341"/>
    </location>
</feature>
<name>A0A931DYS5_9CORY</name>
<dbReference type="SUPFAM" id="SSF53383">
    <property type="entry name" value="PLP-dependent transferases"/>
    <property type="match status" value="1"/>
</dbReference>
<evidence type="ECO:0000256" key="2">
    <source>
        <dbReference type="ARBA" id="ARBA00022576"/>
    </source>
</evidence>
<dbReference type="NCBIfam" id="NF002878">
    <property type="entry name" value="PRK03321.1"/>
    <property type="match status" value="1"/>
</dbReference>
<organism evidence="7 8">
    <name type="scientific">Corynebacterium aquatimens</name>
    <dbReference type="NCBI Taxonomy" id="1190508"/>
    <lineage>
        <taxon>Bacteria</taxon>
        <taxon>Bacillati</taxon>
        <taxon>Actinomycetota</taxon>
        <taxon>Actinomycetes</taxon>
        <taxon>Mycobacteriales</taxon>
        <taxon>Corynebacteriaceae</taxon>
        <taxon>Corynebacterium</taxon>
    </lineage>
</organism>
<keyword evidence="8" id="KW-1185">Reference proteome</keyword>
<evidence type="ECO:0000313" key="7">
    <source>
        <dbReference type="EMBL" id="MBG6122585.1"/>
    </source>
</evidence>
<accession>A0A931DYS5</accession>
<evidence type="ECO:0000256" key="5">
    <source>
        <dbReference type="RuleBase" id="RU003693"/>
    </source>
</evidence>
<dbReference type="InterPro" id="IPR001917">
    <property type="entry name" value="Aminotrans_II_pyridoxalP_BS"/>
</dbReference>
<comment type="similarity">
    <text evidence="5">Belongs to the class-II pyridoxal-phosphate-dependent aminotransferase family.</text>
</comment>
<proteinExistence type="inferred from homology"/>
<keyword evidence="2 7" id="KW-0032">Aminotransferase</keyword>
<dbReference type="Gene3D" id="3.40.640.10">
    <property type="entry name" value="Type I PLP-dependent aspartate aminotransferase-like (Major domain)"/>
    <property type="match status" value="1"/>
</dbReference>
<dbReference type="Pfam" id="PF00155">
    <property type="entry name" value="Aminotran_1_2"/>
    <property type="match status" value="1"/>
</dbReference>
<reference evidence="7" key="1">
    <citation type="submission" date="2020-11" db="EMBL/GenBank/DDBJ databases">
        <title>Sequencing the genomes of 1000 actinobacteria strains.</title>
        <authorList>
            <person name="Klenk H.-P."/>
        </authorList>
    </citation>
    <scope>NUCLEOTIDE SEQUENCE</scope>
    <source>
        <strain evidence="7">DSM 45632</strain>
    </source>
</reference>